<evidence type="ECO:0000259" key="19">
    <source>
        <dbReference type="PROSITE" id="PS50839"/>
    </source>
</evidence>
<dbReference type="Gene3D" id="1.10.287.130">
    <property type="match status" value="1"/>
</dbReference>
<dbReference type="Pfam" id="PF00072">
    <property type="entry name" value="Response_reg"/>
    <property type="match status" value="1"/>
</dbReference>
<dbReference type="InterPro" id="IPR036890">
    <property type="entry name" value="HATPase_C_sf"/>
</dbReference>
<dbReference type="InterPro" id="IPR036097">
    <property type="entry name" value="HisK_dim/P_sf"/>
</dbReference>
<keyword evidence="7" id="KW-0547">Nucleotide-binding</keyword>
<feature type="domain" description="PAC" evidence="18">
    <location>
        <begin position="655"/>
        <end position="708"/>
    </location>
</feature>
<gene>
    <name evidence="21" type="ORF">HLB44_18055</name>
</gene>
<dbReference type="SMART" id="SM00448">
    <property type="entry name" value="REC"/>
    <property type="match status" value="1"/>
</dbReference>
<keyword evidence="11 14" id="KW-0472">Membrane</keyword>
<evidence type="ECO:0000259" key="18">
    <source>
        <dbReference type="PROSITE" id="PS50113"/>
    </source>
</evidence>
<evidence type="ECO:0000313" key="22">
    <source>
        <dbReference type="Proteomes" id="UP000737171"/>
    </source>
</evidence>
<dbReference type="Gene3D" id="3.30.450.20">
    <property type="entry name" value="PAS domain"/>
    <property type="match status" value="4"/>
</dbReference>
<evidence type="ECO:0000256" key="3">
    <source>
        <dbReference type="ARBA" id="ARBA00012438"/>
    </source>
</evidence>
<dbReference type="InterPro" id="IPR013655">
    <property type="entry name" value="PAS_fold_3"/>
</dbReference>
<evidence type="ECO:0000256" key="5">
    <source>
        <dbReference type="ARBA" id="ARBA00022553"/>
    </source>
</evidence>
<dbReference type="Pfam" id="PF02518">
    <property type="entry name" value="HATPase_c"/>
    <property type="match status" value="1"/>
</dbReference>
<comment type="caution">
    <text evidence="21">The sequence shown here is derived from an EMBL/GenBank/DDBJ whole genome shotgun (WGS) entry which is preliminary data.</text>
</comment>
<name>A0ABX2EJV6_9BURK</name>
<dbReference type="Pfam" id="PF01627">
    <property type="entry name" value="Hpt"/>
    <property type="match status" value="1"/>
</dbReference>
<feature type="domain" description="HPt" evidence="20">
    <location>
        <begin position="1406"/>
        <end position="1497"/>
    </location>
</feature>
<comment type="subcellular location">
    <subcellularLocation>
        <location evidence="2">Cell membrane</location>
        <topology evidence="2">Multi-pass membrane protein</topology>
    </subcellularLocation>
</comment>
<dbReference type="InterPro" id="IPR006189">
    <property type="entry name" value="CHASE_dom"/>
</dbReference>
<dbReference type="InterPro" id="IPR003661">
    <property type="entry name" value="HisK_dim/P_dom"/>
</dbReference>
<dbReference type="CDD" id="cd16922">
    <property type="entry name" value="HATPase_EvgS-ArcB-TorS-like"/>
    <property type="match status" value="1"/>
</dbReference>
<dbReference type="RefSeq" id="WP_173125048.1">
    <property type="nucleotide sequence ID" value="NZ_JABRWJ010000005.1"/>
</dbReference>
<evidence type="ECO:0000256" key="7">
    <source>
        <dbReference type="ARBA" id="ARBA00022741"/>
    </source>
</evidence>
<dbReference type="InterPro" id="IPR000014">
    <property type="entry name" value="PAS"/>
</dbReference>
<evidence type="ECO:0000256" key="1">
    <source>
        <dbReference type="ARBA" id="ARBA00000085"/>
    </source>
</evidence>
<sequence>MTTKPGHLPIRLLAETLAIVALAELIVVAFGTRLLPQLAGWRAGLANAAALVVLAAPAVYWRCMQTMRQAASWRPSMLPGQRSAPTVAERQRRRRRAIAMTAAAQLVGLAATATVVGWMNTQIDDEARSRFDRYVERLEAEVQRRFRQPLHGLRGASAMLAATGTLDRAQFRAYVGARAITTAFPGVAGVGFIERVGREQLGAFVAAERRDGAPEFSVHGGGSAPQLYVVKYVEPMADNFRSWGVDFATEPVRREAIERAIDSGEATLTGAVTLTQRPVPGFLFLLPVYRNGSEPGTPEQRRAALLGLFYAPLQAADLLSGVAHEADGALDFELFNGDGSTLAQVVFDTDGHLGQIDHQRRDRIDAQSYAGRWLTSVRQLVIGGRLLTLRLSSTPAFEATIDRRPAVYAAAGGALLSLVAALAVWSLSAARLRAQTLAERMTADLDRLAQVVRHTQNAVIITDRELRIVWINEGFTRLSGYDLAAAQGRTPADLLSSETGDPAVREALREAAAHGRACRVEILNRTRDGREYWVDTEVQPLHDAHGTLTGFMEIGSDITDKRRANEQLEAATHALARERQRLDAILRGTDVGTWEWNAQTGETLVNERWAGMLGYQLAELTPIDHAAWAALVHPDDLPVAMRNRDRHLAGELESYDCELRLRHRDGRWIWVLSRGRISTRSADGRPEWLAGTHMDITAAKLADAELRSNVTMMQAILENLPCGLSVFDGELKLVRHNSQFRSLLGLPDRLFDGPPPSYDSLVRFNAERGEYDGSGNVEATVAALMQRAKGSRSYQFERVRPNGLPLDVRGAPMPGGGFITTFTDIHERKRAEARLRDSEHLMRLVTDNMPGRIAYWDHHRRLVFGNRAFFERFGGTLAERAGCTAAEVLGAERAQSSEPIVEAVLRGETRSFEREEPGADGRRRHVLTHMIPDARDGAVRGFYALTLDISFVKEAEEQLRETNHALTIARDEAEHASLAKSRFLANMSHEIRTPMNAILGMLSLLRNTGLTPRQLDYAGKSERAARALLGLLNDILDFSKVEAGKLELDPRPFRLGELLDDLGVILSGTLNDKPIALRFDVDPATPALLVGDDLRLQQILVNLAGNAIKFTSDGEVVVAVRVLAQTAADAQIEFSISDTGIGIAPEQQQHIFSVFSQAEASTTRRFGGTGLGLSICQRLVEMMGGQIRLESRLGAGSRFSFALNLPCAVAPPAPSKLPALPTLQGPAAADAARLGGLRLLVVEDNAYNRQIAQELLESEGASVVLADDGAQGVAAVAAAAPPFDAVLMDLQMPVMDGFGAARAIRGRLGLTRLPIVAMTANTMAGDREACLEAGMDDHVGKPVEIDELVRKLRALLSHAAGAPLPQAAGAPPAPSNVAPPEPPDVLADAMSRGIDLAGALRRLGGRRDIWVRSTRPFADDLARRMAQLQTLLGEERWDDARRFAHSLKGLAATLGALRLSQAAAEAERALATVPAAADVFEHLDAVTVQAAADLRVVADRLDAAMSAAAAPGSAAPARDAAALLARLRPLAALLRESDMAATDVFAELQRQLRRGWETELEPLGAAMASLDFDAALRACDQLADALGT</sequence>
<dbReference type="NCBIfam" id="TIGR00229">
    <property type="entry name" value="sensory_box"/>
    <property type="match status" value="3"/>
</dbReference>
<dbReference type="EMBL" id="JABRWJ010000005">
    <property type="protein sequence ID" value="NRF68900.1"/>
    <property type="molecule type" value="Genomic_DNA"/>
</dbReference>
<dbReference type="Proteomes" id="UP000737171">
    <property type="component" value="Unassembled WGS sequence"/>
</dbReference>
<feature type="transmembrane region" description="Helical" evidence="14">
    <location>
        <begin position="97"/>
        <end position="119"/>
    </location>
</feature>
<evidence type="ECO:0000313" key="21">
    <source>
        <dbReference type="EMBL" id="NRF68900.1"/>
    </source>
</evidence>
<dbReference type="InterPro" id="IPR013656">
    <property type="entry name" value="PAS_4"/>
</dbReference>
<feature type="modified residue" description="Phosphohistidine" evidence="12">
    <location>
        <position position="1445"/>
    </location>
</feature>
<feature type="transmembrane region" description="Helical" evidence="14">
    <location>
        <begin position="41"/>
        <end position="61"/>
    </location>
</feature>
<keyword evidence="9 14" id="KW-1133">Transmembrane helix</keyword>
<dbReference type="Pfam" id="PF12860">
    <property type="entry name" value="PAS_7"/>
    <property type="match status" value="1"/>
</dbReference>
<dbReference type="SMART" id="SM00387">
    <property type="entry name" value="HATPase_c"/>
    <property type="match status" value="1"/>
</dbReference>
<dbReference type="SMART" id="SM00091">
    <property type="entry name" value="PAS"/>
    <property type="match status" value="4"/>
</dbReference>
<dbReference type="Gene3D" id="3.30.565.10">
    <property type="entry name" value="Histidine kinase-like ATPase, C-terminal domain"/>
    <property type="match status" value="1"/>
</dbReference>
<proteinExistence type="predicted"/>
<protein>
    <recommendedName>
        <fullName evidence="3">histidine kinase</fullName>
        <ecNumber evidence="3">2.7.13.3</ecNumber>
    </recommendedName>
</protein>
<feature type="domain" description="CHASE" evidence="19">
    <location>
        <begin position="162"/>
        <end position="349"/>
    </location>
</feature>
<dbReference type="SMART" id="SM01079">
    <property type="entry name" value="CHASE"/>
    <property type="match status" value="1"/>
</dbReference>
<dbReference type="InterPro" id="IPR011006">
    <property type="entry name" value="CheY-like_superfamily"/>
</dbReference>
<keyword evidence="8" id="KW-0067">ATP-binding</keyword>
<dbReference type="SUPFAM" id="SSF47226">
    <property type="entry name" value="Histidine-containing phosphotransfer domain, HPT domain"/>
    <property type="match status" value="1"/>
</dbReference>
<feature type="transmembrane region" description="Helical" evidence="14">
    <location>
        <begin position="12"/>
        <end position="35"/>
    </location>
</feature>
<evidence type="ECO:0000259" key="16">
    <source>
        <dbReference type="PROSITE" id="PS50110"/>
    </source>
</evidence>
<dbReference type="Gene3D" id="3.30.450.350">
    <property type="entry name" value="CHASE domain"/>
    <property type="match status" value="1"/>
</dbReference>
<dbReference type="PROSITE" id="PS50112">
    <property type="entry name" value="PAS"/>
    <property type="match status" value="1"/>
</dbReference>
<dbReference type="InterPro" id="IPR008207">
    <property type="entry name" value="Sig_transdc_His_kin_Hpt_dom"/>
</dbReference>
<dbReference type="InterPro" id="IPR035965">
    <property type="entry name" value="PAS-like_dom_sf"/>
</dbReference>
<dbReference type="PROSITE" id="PS50894">
    <property type="entry name" value="HPT"/>
    <property type="match status" value="1"/>
</dbReference>
<dbReference type="PROSITE" id="PS50839">
    <property type="entry name" value="CHASE"/>
    <property type="match status" value="1"/>
</dbReference>
<dbReference type="InterPro" id="IPR003594">
    <property type="entry name" value="HATPase_dom"/>
</dbReference>
<dbReference type="Pfam" id="PF08448">
    <property type="entry name" value="PAS_4"/>
    <property type="match status" value="2"/>
</dbReference>
<evidence type="ECO:0000259" key="17">
    <source>
        <dbReference type="PROSITE" id="PS50112"/>
    </source>
</evidence>
<dbReference type="Gene3D" id="1.20.120.160">
    <property type="entry name" value="HPT domain"/>
    <property type="match status" value="1"/>
</dbReference>
<evidence type="ECO:0000259" key="15">
    <source>
        <dbReference type="PROSITE" id="PS50109"/>
    </source>
</evidence>
<dbReference type="PROSITE" id="PS50109">
    <property type="entry name" value="HIS_KIN"/>
    <property type="match status" value="1"/>
</dbReference>
<dbReference type="SUPFAM" id="SSF47384">
    <property type="entry name" value="Homodimeric domain of signal transducing histidine kinase"/>
    <property type="match status" value="1"/>
</dbReference>
<dbReference type="InterPro" id="IPR036641">
    <property type="entry name" value="HPT_dom_sf"/>
</dbReference>
<dbReference type="SUPFAM" id="SSF55785">
    <property type="entry name" value="PYP-like sensor domain (PAS domain)"/>
    <property type="match status" value="4"/>
</dbReference>
<dbReference type="PANTHER" id="PTHR45339:SF1">
    <property type="entry name" value="HYBRID SIGNAL TRANSDUCTION HISTIDINE KINASE J"/>
    <property type="match status" value="1"/>
</dbReference>
<evidence type="ECO:0000256" key="12">
    <source>
        <dbReference type="PROSITE-ProRule" id="PRU00110"/>
    </source>
</evidence>
<dbReference type="CDD" id="cd17546">
    <property type="entry name" value="REC_hyHK_CKI1_RcsC-like"/>
    <property type="match status" value="1"/>
</dbReference>
<dbReference type="EC" id="2.7.13.3" evidence="3"/>
<comment type="catalytic activity">
    <reaction evidence="1">
        <text>ATP + protein L-histidine = ADP + protein N-phospho-L-histidine.</text>
        <dbReference type="EC" id="2.7.13.3"/>
    </reaction>
</comment>
<keyword evidence="4" id="KW-1003">Cell membrane</keyword>
<dbReference type="Gene3D" id="3.40.50.2300">
    <property type="match status" value="1"/>
</dbReference>
<dbReference type="Pfam" id="PF03924">
    <property type="entry name" value="CHASE"/>
    <property type="match status" value="1"/>
</dbReference>
<dbReference type="PANTHER" id="PTHR45339">
    <property type="entry name" value="HYBRID SIGNAL TRANSDUCTION HISTIDINE KINASE J"/>
    <property type="match status" value="1"/>
</dbReference>
<dbReference type="SUPFAM" id="SSF52172">
    <property type="entry name" value="CheY-like"/>
    <property type="match status" value="1"/>
</dbReference>
<evidence type="ECO:0000256" key="11">
    <source>
        <dbReference type="ARBA" id="ARBA00023136"/>
    </source>
</evidence>
<dbReference type="InterPro" id="IPR042240">
    <property type="entry name" value="CHASE_sf"/>
</dbReference>
<evidence type="ECO:0000259" key="20">
    <source>
        <dbReference type="PROSITE" id="PS50894"/>
    </source>
</evidence>
<accession>A0ABX2EJV6</accession>
<organism evidence="21 22">
    <name type="scientific">Pseudaquabacterium terrae</name>
    <dbReference type="NCBI Taxonomy" id="2732868"/>
    <lineage>
        <taxon>Bacteria</taxon>
        <taxon>Pseudomonadati</taxon>
        <taxon>Pseudomonadota</taxon>
        <taxon>Betaproteobacteria</taxon>
        <taxon>Burkholderiales</taxon>
        <taxon>Sphaerotilaceae</taxon>
        <taxon>Pseudaquabacterium</taxon>
    </lineage>
</organism>
<evidence type="ECO:0000256" key="8">
    <source>
        <dbReference type="ARBA" id="ARBA00022840"/>
    </source>
</evidence>
<dbReference type="InterPro" id="IPR005467">
    <property type="entry name" value="His_kinase_dom"/>
</dbReference>
<dbReference type="InterPro" id="IPR001789">
    <property type="entry name" value="Sig_transdc_resp-reg_receiver"/>
</dbReference>
<evidence type="ECO:0000256" key="13">
    <source>
        <dbReference type="PROSITE-ProRule" id="PRU00169"/>
    </source>
</evidence>
<feature type="domain" description="Histidine kinase" evidence="15">
    <location>
        <begin position="986"/>
        <end position="1207"/>
    </location>
</feature>
<keyword evidence="6 14" id="KW-0812">Transmembrane</keyword>
<feature type="domain" description="PAS" evidence="17">
    <location>
        <begin position="444"/>
        <end position="515"/>
    </location>
</feature>
<feature type="domain" description="PAC" evidence="18">
    <location>
        <begin position="516"/>
        <end position="570"/>
    </location>
</feature>
<dbReference type="InterPro" id="IPR004358">
    <property type="entry name" value="Sig_transdc_His_kin-like_C"/>
</dbReference>
<evidence type="ECO:0000256" key="10">
    <source>
        <dbReference type="ARBA" id="ARBA00023012"/>
    </source>
</evidence>
<evidence type="ECO:0000256" key="4">
    <source>
        <dbReference type="ARBA" id="ARBA00022475"/>
    </source>
</evidence>
<dbReference type="Pfam" id="PF00512">
    <property type="entry name" value="HisKA"/>
    <property type="match status" value="1"/>
</dbReference>
<dbReference type="SUPFAM" id="SSF55874">
    <property type="entry name" value="ATPase domain of HSP90 chaperone/DNA topoisomerase II/histidine kinase"/>
    <property type="match status" value="1"/>
</dbReference>
<feature type="domain" description="Response regulatory" evidence="16">
    <location>
        <begin position="1238"/>
        <end position="1356"/>
    </location>
</feature>
<dbReference type="CDD" id="cd00130">
    <property type="entry name" value="PAS"/>
    <property type="match status" value="2"/>
</dbReference>
<keyword evidence="10" id="KW-0902">Two-component regulatory system</keyword>
<reference evidence="21 22" key="1">
    <citation type="submission" date="2020-05" db="EMBL/GenBank/DDBJ databases">
        <title>Aquincola sp. isolate from soil.</title>
        <authorList>
            <person name="Han J."/>
            <person name="Kim D.-U."/>
        </authorList>
    </citation>
    <scope>NUCLEOTIDE SEQUENCE [LARGE SCALE GENOMIC DNA]</scope>
    <source>
        <strain evidence="21 22">S2</strain>
    </source>
</reference>
<dbReference type="PROSITE" id="PS50113">
    <property type="entry name" value="PAC"/>
    <property type="match status" value="2"/>
</dbReference>
<evidence type="ECO:0000256" key="9">
    <source>
        <dbReference type="ARBA" id="ARBA00022989"/>
    </source>
</evidence>
<evidence type="ECO:0000256" key="6">
    <source>
        <dbReference type="ARBA" id="ARBA00022692"/>
    </source>
</evidence>
<dbReference type="PRINTS" id="PR00344">
    <property type="entry name" value="BCTRLSENSOR"/>
</dbReference>
<dbReference type="SMART" id="SM00086">
    <property type="entry name" value="PAC"/>
    <property type="match status" value="3"/>
</dbReference>
<dbReference type="InterPro" id="IPR001610">
    <property type="entry name" value="PAC"/>
</dbReference>
<keyword evidence="5 13" id="KW-0597">Phosphoprotein</keyword>
<dbReference type="InterPro" id="IPR000700">
    <property type="entry name" value="PAS-assoc_C"/>
</dbReference>
<evidence type="ECO:0000256" key="2">
    <source>
        <dbReference type="ARBA" id="ARBA00004651"/>
    </source>
</evidence>
<dbReference type="CDD" id="cd00082">
    <property type="entry name" value="HisKA"/>
    <property type="match status" value="1"/>
</dbReference>
<dbReference type="Pfam" id="PF08447">
    <property type="entry name" value="PAS_3"/>
    <property type="match status" value="1"/>
</dbReference>
<feature type="modified residue" description="4-aspartylphosphate" evidence="13">
    <location>
        <position position="1289"/>
    </location>
</feature>
<keyword evidence="22" id="KW-1185">Reference proteome</keyword>
<dbReference type="PROSITE" id="PS50110">
    <property type="entry name" value="RESPONSE_REGULATORY"/>
    <property type="match status" value="1"/>
</dbReference>
<evidence type="ECO:0000256" key="14">
    <source>
        <dbReference type="SAM" id="Phobius"/>
    </source>
</evidence>
<dbReference type="SMART" id="SM00388">
    <property type="entry name" value="HisKA"/>
    <property type="match status" value="1"/>
</dbReference>